<feature type="domain" description="Luciferase-like" evidence="5">
    <location>
        <begin position="12"/>
        <end position="238"/>
    </location>
</feature>
<dbReference type="Gene3D" id="3.20.20.30">
    <property type="entry name" value="Luciferase-like domain"/>
    <property type="match status" value="1"/>
</dbReference>
<keyword evidence="2" id="KW-0288">FMN</keyword>
<dbReference type="Proteomes" id="UP000019753">
    <property type="component" value="Unassembled WGS sequence"/>
</dbReference>
<proteinExistence type="predicted"/>
<dbReference type="PANTHER" id="PTHR42847">
    <property type="entry name" value="ALKANESULFONATE MONOOXYGENASE"/>
    <property type="match status" value="1"/>
</dbReference>
<dbReference type="InterPro" id="IPR011251">
    <property type="entry name" value="Luciferase-like_dom"/>
</dbReference>
<accession>A0A021VZ08</accession>
<evidence type="ECO:0000259" key="5">
    <source>
        <dbReference type="Pfam" id="PF00296"/>
    </source>
</evidence>
<dbReference type="InterPro" id="IPR036661">
    <property type="entry name" value="Luciferase-like_sf"/>
</dbReference>
<dbReference type="GO" id="GO:0046306">
    <property type="term" value="P:alkanesulfonate catabolic process"/>
    <property type="evidence" value="ECO:0007669"/>
    <property type="project" value="TreeGrafter"/>
</dbReference>
<reference evidence="6 7" key="1">
    <citation type="submission" date="2014-01" db="EMBL/GenBank/DDBJ databases">
        <title>Actinotalea ferrariae CF5-4.</title>
        <authorList>
            <person name="Chen F."/>
            <person name="Li Y."/>
            <person name="Wang G."/>
        </authorList>
    </citation>
    <scope>NUCLEOTIDE SEQUENCE [LARGE SCALE GENOMIC DNA]</scope>
    <source>
        <strain evidence="6 7">CF5-4</strain>
    </source>
</reference>
<protein>
    <submittedName>
        <fullName evidence="6">Luciferase</fullName>
    </submittedName>
</protein>
<name>A0A021VZ08_9CELL</name>
<keyword evidence="7" id="KW-1185">Reference proteome</keyword>
<dbReference type="Pfam" id="PF00296">
    <property type="entry name" value="Bac_luciferase"/>
    <property type="match status" value="1"/>
</dbReference>
<keyword evidence="1" id="KW-0285">Flavoprotein</keyword>
<dbReference type="RefSeq" id="WP_034223706.1">
    <property type="nucleotide sequence ID" value="NZ_AXCW01000037.1"/>
</dbReference>
<dbReference type="InterPro" id="IPR050172">
    <property type="entry name" value="SsuD_RutA_monooxygenase"/>
</dbReference>
<keyword evidence="3" id="KW-0560">Oxidoreductase</keyword>
<sequence>MRIGIVLLPQDRWAVAAPRWRRAEEYGFDHAWTYDHLAWQSLVDEPWLATVPLLAAAAGVTERIPLGTWVSHPNYRHPVPFAKDVMGLDDVTGGRFLLGVGAGGTGWDADVLGERLTTRERTDRFVEFVDLMDRLLTQPVTDWSGDHYTAVGARMHPGCLQQPRVPFVVAANGPRAMAVAARHGQGWATYGRVADDDGLSPAQAQEAWWARLAGVVERFEQVLAEAGRAPGSIDRYLNIDAAPVFSLASFDVLQEGVERARALGFTDVVVHWPRAEGVYAGREEVLEEAAARLDELRSAG</sequence>
<dbReference type="OrthoDB" id="7374740at2"/>
<evidence type="ECO:0000256" key="2">
    <source>
        <dbReference type="ARBA" id="ARBA00022643"/>
    </source>
</evidence>
<dbReference type="PANTHER" id="PTHR42847:SF4">
    <property type="entry name" value="ALKANESULFONATE MONOOXYGENASE-RELATED"/>
    <property type="match status" value="1"/>
</dbReference>
<dbReference type="SUPFAM" id="SSF51679">
    <property type="entry name" value="Bacterial luciferase-like"/>
    <property type="match status" value="1"/>
</dbReference>
<dbReference type="EMBL" id="AXCW01000037">
    <property type="protein sequence ID" value="EYR64322.1"/>
    <property type="molecule type" value="Genomic_DNA"/>
</dbReference>
<evidence type="ECO:0000256" key="4">
    <source>
        <dbReference type="ARBA" id="ARBA00023033"/>
    </source>
</evidence>
<keyword evidence="4" id="KW-0503">Monooxygenase</keyword>
<organism evidence="6 7">
    <name type="scientific">Actinotalea ferrariae CF5-4</name>
    <dbReference type="NCBI Taxonomy" id="948458"/>
    <lineage>
        <taxon>Bacteria</taxon>
        <taxon>Bacillati</taxon>
        <taxon>Actinomycetota</taxon>
        <taxon>Actinomycetes</taxon>
        <taxon>Micrococcales</taxon>
        <taxon>Cellulomonadaceae</taxon>
        <taxon>Actinotalea</taxon>
    </lineage>
</organism>
<evidence type="ECO:0000256" key="3">
    <source>
        <dbReference type="ARBA" id="ARBA00023002"/>
    </source>
</evidence>
<gene>
    <name evidence="6" type="ORF">N866_12605</name>
</gene>
<dbReference type="GO" id="GO:0008726">
    <property type="term" value="F:alkanesulfonate monooxygenase activity"/>
    <property type="evidence" value="ECO:0007669"/>
    <property type="project" value="TreeGrafter"/>
</dbReference>
<evidence type="ECO:0000313" key="6">
    <source>
        <dbReference type="EMBL" id="EYR64322.1"/>
    </source>
</evidence>
<evidence type="ECO:0000313" key="7">
    <source>
        <dbReference type="Proteomes" id="UP000019753"/>
    </source>
</evidence>
<dbReference type="AlphaFoldDB" id="A0A021VZ08"/>
<comment type="caution">
    <text evidence="6">The sequence shown here is derived from an EMBL/GenBank/DDBJ whole genome shotgun (WGS) entry which is preliminary data.</text>
</comment>
<evidence type="ECO:0000256" key="1">
    <source>
        <dbReference type="ARBA" id="ARBA00022630"/>
    </source>
</evidence>